<feature type="non-terminal residue" evidence="1">
    <location>
        <position position="152"/>
    </location>
</feature>
<name>A0A2P5C402_PARAD</name>
<comment type="caution">
    <text evidence="1">The sequence shown here is derived from an EMBL/GenBank/DDBJ whole genome shotgun (WGS) entry which is preliminary data.</text>
</comment>
<sequence>MFSSSIIAHVILSCAASAEENRFEPHLSAGQLKGLERIVIFGSPGDCRHIQATLNPQVMNMMPRMVSYLPFPLDTWVITKHLQSRLDASALNQFRRYEHDRIAIVGRQVMASSQLAGSNDLVAPTSHELEEAVRFVAEECIRLCREEAVAPK</sequence>
<protein>
    <submittedName>
        <fullName evidence="1">Uncharacterized protein</fullName>
    </submittedName>
</protein>
<dbReference type="Proteomes" id="UP000237105">
    <property type="component" value="Unassembled WGS sequence"/>
</dbReference>
<dbReference type="OrthoDB" id="10414868at2759"/>
<keyword evidence="2" id="KW-1185">Reference proteome</keyword>
<evidence type="ECO:0000313" key="2">
    <source>
        <dbReference type="Proteomes" id="UP000237105"/>
    </source>
</evidence>
<accession>A0A2P5C402</accession>
<dbReference type="AlphaFoldDB" id="A0A2P5C402"/>
<gene>
    <name evidence="1" type="ORF">PanWU01x14_186560</name>
</gene>
<proteinExistence type="predicted"/>
<reference evidence="2" key="1">
    <citation type="submission" date="2016-06" db="EMBL/GenBank/DDBJ databases">
        <title>Parallel loss of symbiosis genes in relatives of nitrogen-fixing non-legume Parasponia.</title>
        <authorList>
            <person name="Van Velzen R."/>
            <person name="Holmer R."/>
            <person name="Bu F."/>
            <person name="Rutten L."/>
            <person name="Van Zeijl A."/>
            <person name="Liu W."/>
            <person name="Santuari L."/>
            <person name="Cao Q."/>
            <person name="Sharma T."/>
            <person name="Shen D."/>
            <person name="Roswanjaya Y."/>
            <person name="Wardhani T."/>
            <person name="Kalhor M.S."/>
            <person name="Jansen J."/>
            <person name="Van den Hoogen J."/>
            <person name="Gungor B."/>
            <person name="Hartog M."/>
            <person name="Hontelez J."/>
            <person name="Verver J."/>
            <person name="Yang W.-C."/>
            <person name="Schijlen E."/>
            <person name="Repin R."/>
            <person name="Schilthuizen M."/>
            <person name="Schranz E."/>
            <person name="Heidstra R."/>
            <person name="Miyata K."/>
            <person name="Fedorova E."/>
            <person name="Kohlen W."/>
            <person name="Bisseling T."/>
            <person name="Smit S."/>
            <person name="Geurts R."/>
        </authorList>
    </citation>
    <scope>NUCLEOTIDE SEQUENCE [LARGE SCALE GENOMIC DNA]</scope>
    <source>
        <strain evidence="2">cv. WU1-14</strain>
    </source>
</reference>
<evidence type="ECO:0000313" key="1">
    <source>
        <dbReference type="EMBL" id="PON55704.1"/>
    </source>
</evidence>
<organism evidence="1 2">
    <name type="scientific">Parasponia andersonii</name>
    <name type="common">Sponia andersonii</name>
    <dbReference type="NCBI Taxonomy" id="3476"/>
    <lineage>
        <taxon>Eukaryota</taxon>
        <taxon>Viridiplantae</taxon>
        <taxon>Streptophyta</taxon>
        <taxon>Embryophyta</taxon>
        <taxon>Tracheophyta</taxon>
        <taxon>Spermatophyta</taxon>
        <taxon>Magnoliopsida</taxon>
        <taxon>eudicotyledons</taxon>
        <taxon>Gunneridae</taxon>
        <taxon>Pentapetalae</taxon>
        <taxon>rosids</taxon>
        <taxon>fabids</taxon>
        <taxon>Rosales</taxon>
        <taxon>Cannabaceae</taxon>
        <taxon>Parasponia</taxon>
    </lineage>
</organism>
<dbReference type="EMBL" id="JXTB01000180">
    <property type="protein sequence ID" value="PON55704.1"/>
    <property type="molecule type" value="Genomic_DNA"/>
</dbReference>